<evidence type="ECO:0000259" key="3">
    <source>
        <dbReference type="Pfam" id="PF01826"/>
    </source>
</evidence>
<feature type="signal peptide" evidence="2">
    <location>
        <begin position="1"/>
        <end position="20"/>
    </location>
</feature>
<proteinExistence type="predicted"/>
<dbReference type="CTD" id="9824737"/>
<dbReference type="InterPro" id="IPR002919">
    <property type="entry name" value="TIL_dom"/>
</dbReference>
<dbReference type="GeneID" id="9824737"/>
<comment type="caution">
    <text evidence="4">The sequence shown here is derived from an EMBL/GenBank/DDBJ whole genome shotgun (WGS) entry which is preliminary data.</text>
</comment>
<dbReference type="GO" id="GO:0004867">
    <property type="term" value="F:serine-type endopeptidase inhibitor activity"/>
    <property type="evidence" value="ECO:0007669"/>
    <property type="project" value="UniProtKB-KW"/>
</dbReference>
<keyword evidence="1" id="KW-0722">Serine protease inhibitor</keyword>
<feature type="domain" description="TIL" evidence="3">
    <location>
        <begin position="30"/>
        <end position="83"/>
    </location>
</feature>
<keyword evidence="2" id="KW-0732">Signal</keyword>
<organism evidence="4 5">
    <name type="scientific">Caenorhabditis remanei</name>
    <name type="common">Caenorhabditis vulgaris</name>
    <dbReference type="NCBI Taxonomy" id="31234"/>
    <lineage>
        <taxon>Eukaryota</taxon>
        <taxon>Metazoa</taxon>
        <taxon>Ecdysozoa</taxon>
        <taxon>Nematoda</taxon>
        <taxon>Chromadorea</taxon>
        <taxon>Rhabditida</taxon>
        <taxon>Rhabditina</taxon>
        <taxon>Rhabditomorpha</taxon>
        <taxon>Rhabditoidea</taxon>
        <taxon>Rhabditidae</taxon>
        <taxon>Peloderinae</taxon>
        <taxon>Caenorhabditis</taxon>
    </lineage>
</organism>
<evidence type="ECO:0000256" key="1">
    <source>
        <dbReference type="ARBA" id="ARBA00022900"/>
    </source>
</evidence>
<dbReference type="Proteomes" id="UP000483820">
    <property type="component" value="Chromosome X"/>
</dbReference>
<dbReference type="AlphaFoldDB" id="A0A6A5G064"/>
<dbReference type="Gene3D" id="2.10.25.10">
    <property type="entry name" value="Laminin"/>
    <property type="match status" value="1"/>
</dbReference>
<dbReference type="Pfam" id="PF01826">
    <property type="entry name" value="TIL"/>
    <property type="match status" value="1"/>
</dbReference>
<name>A0A6A5G064_CAERE</name>
<dbReference type="EMBL" id="WUAV01000006">
    <property type="protein sequence ID" value="KAF1748193.1"/>
    <property type="molecule type" value="Genomic_DNA"/>
</dbReference>
<evidence type="ECO:0000313" key="4">
    <source>
        <dbReference type="EMBL" id="KAF1748193.1"/>
    </source>
</evidence>
<accession>A0A6A5G064</accession>
<protein>
    <recommendedName>
        <fullName evidence="3">TIL domain-containing protein</fullName>
    </recommendedName>
</protein>
<keyword evidence="1" id="KW-0646">Protease inhibitor</keyword>
<dbReference type="CDD" id="cd19941">
    <property type="entry name" value="TIL"/>
    <property type="match status" value="1"/>
</dbReference>
<sequence length="171" mass="18879">MFSCRASVCLIFLSITTVFCQYHQTSQVTCGTNEQYSPCTQICPPTCDSPNPQCRVDCTRPSCNCLPGYVFSSTRQCIPANSCYQQVQPSPRCRFHTECRTGSYCVNGFCSAATGVYTRTIVTSSSSSSSGYRSGYQRQIQGGCTLDVHCEHRKICINGACVYADHSDRFN</sequence>
<dbReference type="SUPFAM" id="SSF57567">
    <property type="entry name" value="Serine protease inhibitors"/>
    <property type="match status" value="1"/>
</dbReference>
<feature type="chain" id="PRO_5025645986" description="TIL domain-containing protein" evidence="2">
    <location>
        <begin position="21"/>
        <end position="171"/>
    </location>
</feature>
<reference evidence="4 5" key="1">
    <citation type="submission" date="2019-12" db="EMBL/GenBank/DDBJ databases">
        <title>Chromosome-level assembly of the Caenorhabditis remanei genome.</title>
        <authorList>
            <person name="Teterina A.A."/>
            <person name="Willis J.H."/>
            <person name="Phillips P.C."/>
        </authorList>
    </citation>
    <scope>NUCLEOTIDE SEQUENCE [LARGE SCALE GENOMIC DNA]</scope>
    <source>
        <strain evidence="4 5">PX506</strain>
        <tissue evidence="4">Whole organism</tissue>
    </source>
</reference>
<dbReference type="InterPro" id="IPR036084">
    <property type="entry name" value="Ser_inhib-like_sf"/>
</dbReference>
<gene>
    <name evidence="4" type="ORF">GCK72_024660</name>
</gene>
<evidence type="ECO:0000256" key="2">
    <source>
        <dbReference type="SAM" id="SignalP"/>
    </source>
</evidence>
<evidence type="ECO:0000313" key="5">
    <source>
        <dbReference type="Proteomes" id="UP000483820"/>
    </source>
</evidence>
<dbReference type="RefSeq" id="XP_003117954.2">
    <property type="nucleotide sequence ID" value="XM_003117906.2"/>
</dbReference>
<dbReference type="KEGG" id="crq:GCK72_024660"/>